<keyword evidence="3" id="KW-1185">Reference proteome</keyword>
<evidence type="ECO:0000256" key="1">
    <source>
        <dbReference type="SAM" id="MobiDB-lite"/>
    </source>
</evidence>
<name>A0A8H7A5Z3_PLEOS</name>
<dbReference type="RefSeq" id="XP_036636873.1">
    <property type="nucleotide sequence ID" value="XM_036771028.1"/>
</dbReference>
<feature type="compositionally biased region" description="Acidic residues" evidence="1">
    <location>
        <begin position="440"/>
        <end position="454"/>
    </location>
</feature>
<sequence>MARTRRSAGKKEAKAPTGGKPWTTERQRAWLTALLPQHKEAQRSKTRGAVATFRRKVMDDFVQEFWKDKVMSAEERKNALEVLKTRLRDWFYNHNRDTESTKGAKVLDLRVRKKKRLAGWHAYTHLYYDDVLKPVIQEHWRKSPEYNPEMPDMPLEFRNEVIQRLYALESDEVKERIAQYIDDEFKRLDCDDDNFAEVDEDAEVEPEEAARRQANRNLQTQIDALPKTMQKMCEQVRKELGFVGVVCFVGPAPKEGGGFAVVFGTDGRTQSGRSIFQLHPTLESQLQRIVVDFAEKAIPIEKRLACALPGTEQKHVEITVSDSPSHPSSSNTGSSKSTPVKSLDVSTHQSAVQRLLAKVMYRFDKQGAGVHSVDGEDVDMAGPTEGREGRRDDELTDDGENAPGSDKGGDGNPSSAAGDEGGTSETANDDGDKDDASSAADEEGGTNGVADDEGGTSGVVNDEGGTSGVVNDDGDKGGDGNPGSAADEEGGMNGVANDEGGTSGTANDEDQAAENGSTEDDDVSRNDNQDPEFLAAEAKVNKDLDDLIALQAMPKWLRDAVNTLRGFKGSIEYLEAVAWFINFERHVEHNPGKPLQADGRPAVLGNWIHNGRRPKAHRKLTKEQLKTMCDELFKWWFSIQPPERIPPDFNMSSRDCASLIIIDTNTHEDWPKLYRGGVNGIYGVLVCLGWWLEAAGPSSAEFTMLVEDVSWVLSNLVAVPAPAPEAKKPSSRRR</sequence>
<dbReference type="EMBL" id="JACETU010000001">
    <property type="protein sequence ID" value="KAF7441029.1"/>
    <property type="molecule type" value="Genomic_DNA"/>
</dbReference>
<protein>
    <submittedName>
        <fullName evidence="2">Uncharacterized protein</fullName>
    </submittedName>
</protein>
<feature type="compositionally biased region" description="Acidic residues" evidence="1">
    <location>
        <begin position="507"/>
        <end position="522"/>
    </location>
</feature>
<reference evidence="2" key="1">
    <citation type="submission" date="2019-07" db="EMBL/GenBank/DDBJ databases">
        <authorList>
            <person name="Palmer J.M."/>
        </authorList>
    </citation>
    <scope>NUCLEOTIDE SEQUENCE</scope>
    <source>
        <strain evidence="2">PC9</strain>
    </source>
</reference>
<dbReference type="OrthoDB" id="3250313at2759"/>
<feature type="region of interest" description="Disordered" evidence="1">
    <location>
        <begin position="318"/>
        <end position="346"/>
    </location>
</feature>
<dbReference type="AlphaFoldDB" id="A0A8H7A5Z3"/>
<evidence type="ECO:0000313" key="3">
    <source>
        <dbReference type="Proteomes" id="UP000623687"/>
    </source>
</evidence>
<dbReference type="Proteomes" id="UP000623687">
    <property type="component" value="Unassembled WGS sequence"/>
</dbReference>
<evidence type="ECO:0000313" key="2">
    <source>
        <dbReference type="EMBL" id="KAF7441029.1"/>
    </source>
</evidence>
<gene>
    <name evidence="2" type="ORF">PC9H_001378</name>
</gene>
<proteinExistence type="predicted"/>
<dbReference type="GeneID" id="59371219"/>
<dbReference type="VEuPathDB" id="FungiDB:PC9H_001378"/>
<comment type="caution">
    <text evidence="2">The sequence shown here is derived from an EMBL/GenBank/DDBJ whole genome shotgun (WGS) entry which is preliminary data.</text>
</comment>
<accession>A0A8H7A5Z3</accession>
<feature type="region of interest" description="Disordered" evidence="1">
    <location>
        <begin position="370"/>
        <end position="528"/>
    </location>
</feature>
<feature type="region of interest" description="Disordered" evidence="1">
    <location>
        <begin position="1"/>
        <end position="26"/>
    </location>
</feature>
<feature type="compositionally biased region" description="Low complexity" evidence="1">
    <location>
        <begin position="319"/>
        <end position="339"/>
    </location>
</feature>
<organism evidence="2 3">
    <name type="scientific">Pleurotus ostreatus</name>
    <name type="common">Oyster mushroom</name>
    <name type="synonym">White-rot fungus</name>
    <dbReference type="NCBI Taxonomy" id="5322"/>
    <lineage>
        <taxon>Eukaryota</taxon>
        <taxon>Fungi</taxon>
        <taxon>Dikarya</taxon>
        <taxon>Basidiomycota</taxon>
        <taxon>Agaricomycotina</taxon>
        <taxon>Agaricomycetes</taxon>
        <taxon>Agaricomycetidae</taxon>
        <taxon>Agaricales</taxon>
        <taxon>Pleurotineae</taxon>
        <taxon>Pleurotaceae</taxon>
        <taxon>Pleurotus</taxon>
    </lineage>
</organism>